<organism evidence="1 2">
    <name type="scientific">Nocardia arthritidis</name>
    <dbReference type="NCBI Taxonomy" id="228602"/>
    <lineage>
        <taxon>Bacteria</taxon>
        <taxon>Bacillati</taxon>
        <taxon>Actinomycetota</taxon>
        <taxon>Actinomycetes</taxon>
        <taxon>Mycobacteriales</taxon>
        <taxon>Nocardiaceae</taxon>
        <taxon>Nocardia</taxon>
    </lineage>
</organism>
<proteinExistence type="predicted"/>
<dbReference type="KEGG" id="nah:F5544_13730"/>
<name>A0A6G9YBV2_9NOCA</name>
<dbReference type="Proteomes" id="UP000503540">
    <property type="component" value="Chromosome"/>
</dbReference>
<evidence type="ECO:0000313" key="1">
    <source>
        <dbReference type="EMBL" id="QIS10634.1"/>
    </source>
</evidence>
<dbReference type="RefSeq" id="WP_167473579.1">
    <property type="nucleotide sequence ID" value="NZ_CP046172.1"/>
</dbReference>
<evidence type="ECO:0000313" key="2">
    <source>
        <dbReference type="Proteomes" id="UP000503540"/>
    </source>
</evidence>
<dbReference type="EMBL" id="CP046172">
    <property type="protein sequence ID" value="QIS10634.1"/>
    <property type="molecule type" value="Genomic_DNA"/>
</dbReference>
<protein>
    <submittedName>
        <fullName evidence="1">Uncharacterized protein</fullName>
    </submittedName>
</protein>
<accession>A0A6G9YBV2</accession>
<sequence>MTSERNALALEWIAQQCAVPVSLLAELCQVSRPRAYELTRSWVRSGLVVAERMPSEGPDFSWSNELWVWLTRETAWAYLGFDPGPWRPRVSTAAHVRALAELRFTLTGTAVDPSVWTSERLLRHRDPDSWETGPGRGHVHDAEFRDRSGDRWAVEVELTRKKGDGRAAKVLRASLEAARARGLAGVVYFTRGIAVRAGMNAAIRSLEQAGATDLLASLDVRDLDRTLSGRTDSEEVS</sequence>
<reference evidence="1 2" key="1">
    <citation type="journal article" date="2019" name="ACS Chem. Biol.">
        <title>Identification and Mobilization of a Cryptic Antibiotic Biosynthesis Gene Locus from a Human-Pathogenic Nocardia Isolate.</title>
        <authorList>
            <person name="Herisse M."/>
            <person name="Ishida K."/>
            <person name="Porter J.L."/>
            <person name="Howden B."/>
            <person name="Hertweck C."/>
            <person name="Stinear T.P."/>
            <person name="Pidot S.J."/>
        </authorList>
    </citation>
    <scope>NUCLEOTIDE SEQUENCE [LARGE SCALE GENOMIC DNA]</scope>
    <source>
        <strain evidence="1 2">AUSMDU00012717</strain>
    </source>
</reference>
<gene>
    <name evidence="1" type="ORF">F5544_13730</name>
</gene>
<keyword evidence="2" id="KW-1185">Reference proteome</keyword>
<dbReference type="AlphaFoldDB" id="A0A6G9YBV2"/>